<sequence length="186" mass="20540">MKVNNATWTDSLSRILDRSQLVAELDSSWAEIFEWTISQESPRLVFKARQVYEYEERKRGRKCTSATPPPPSTSSPTSGSALLLPPQPLPPHYSSISDDNLGVELFPEYTTPKRSLLSWMDIVSQALGDKRRQIAVSDSSPSQTVSGCHLSLPEQTCIPLGDGRGGRGAARWSLTPSLFSVEYSVL</sequence>
<dbReference type="AlphaFoldDB" id="A0A3S3MX99"/>
<name>A0A3S3MX99_9MAGN</name>
<protein>
    <submittedName>
        <fullName evidence="2">Uncharacterized protein</fullName>
    </submittedName>
</protein>
<feature type="compositionally biased region" description="Low complexity" evidence="1">
    <location>
        <begin position="74"/>
        <end position="84"/>
    </location>
</feature>
<evidence type="ECO:0000313" key="2">
    <source>
        <dbReference type="EMBL" id="RWR81316.1"/>
    </source>
</evidence>
<proteinExistence type="predicted"/>
<dbReference type="Proteomes" id="UP000283530">
    <property type="component" value="Unassembled WGS sequence"/>
</dbReference>
<keyword evidence="3" id="KW-1185">Reference proteome</keyword>
<organism evidence="2 3">
    <name type="scientific">Cinnamomum micranthum f. kanehirae</name>
    <dbReference type="NCBI Taxonomy" id="337451"/>
    <lineage>
        <taxon>Eukaryota</taxon>
        <taxon>Viridiplantae</taxon>
        <taxon>Streptophyta</taxon>
        <taxon>Embryophyta</taxon>
        <taxon>Tracheophyta</taxon>
        <taxon>Spermatophyta</taxon>
        <taxon>Magnoliopsida</taxon>
        <taxon>Magnoliidae</taxon>
        <taxon>Laurales</taxon>
        <taxon>Lauraceae</taxon>
        <taxon>Cinnamomum</taxon>
    </lineage>
</organism>
<gene>
    <name evidence="2" type="ORF">CKAN_00999400</name>
</gene>
<accession>A0A3S3MX99</accession>
<evidence type="ECO:0000313" key="3">
    <source>
        <dbReference type="Proteomes" id="UP000283530"/>
    </source>
</evidence>
<reference evidence="2 3" key="1">
    <citation type="journal article" date="2019" name="Nat. Plants">
        <title>Stout camphor tree genome fills gaps in understanding of flowering plant genome evolution.</title>
        <authorList>
            <person name="Chaw S.M."/>
            <person name="Liu Y.C."/>
            <person name="Wu Y.W."/>
            <person name="Wang H.Y."/>
            <person name="Lin C.I."/>
            <person name="Wu C.S."/>
            <person name="Ke H.M."/>
            <person name="Chang L.Y."/>
            <person name="Hsu C.Y."/>
            <person name="Yang H.T."/>
            <person name="Sudianto E."/>
            <person name="Hsu M.H."/>
            <person name="Wu K.P."/>
            <person name="Wang L.N."/>
            <person name="Leebens-Mack J.H."/>
            <person name="Tsai I.J."/>
        </authorList>
    </citation>
    <scope>NUCLEOTIDE SEQUENCE [LARGE SCALE GENOMIC DNA]</scope>
    <source>
        <strain evidence="3">cv. Chaw 1501</strain>
        <tissue evidence="2">Young leaves</tissue>
    </source>
</reference>
<feature type="region of interest" description="Disordered" evidence="1">
    <location>
        <begin position="57"/>
        <end position="86"/>
    </location>
</feature>
<evidence type="ECO:0000256" key="1">
    <source>
        <dbReference type="SAM" id="MobiDB-lite"/>
    </source>
</evidence>
<comment type="caution">
    <text evidence="2">The sequence shown here is derived from an EMBL/GenBank/DDBJ whole genome shotgun (WGS) entry which is preliminary data.</text>
</comment>
<dbReference type="EMBL" id="QPKB01000003">
    <property type="protein sequence ID" value="RWR81316.1"/>
    <property type="molecule type" value="Genomic_DNA"/>
</dbReference>